<dbReference type="RefSeq" id="WP_126410728.1">
    <property type="nucleotide sequence ID" value="NZ_RXNT01000023.1"/>
</dbReference>
<keyword evidence="2" id="KW-1185">Reference proteome</keyword>
<dbReference type="EMBL" id="RXNT01000023">
    <property type="protein sequence ID" value="RTR26560.1"/>
    <property type="molecule type" value="Genomic_DNA"/>
</dbReference>
<evidence type="ECO:0000313" key="2">
    <source>
        <dbReference type="Proteomes" id="UP000271374"/>
    </source>
</evidence>
<sequence>MSTKAKIGDTIQFSRKGITVEGNVTMIRENSVLVEISLDSSKELNLENTRTIVNHSKYKVLSKQ</sequence>
<dbReference type="OrthoDB" id="2970525at2"/>
<dbReference type="Pfam" id="PF09953">
    <property type="entry name" value="DUF2187"/>
    <property type="match status" value="1"/>
</dbReference>
<dbReference type="AlphaFoldDB" id="A0A3S0I3F8"/>
<dbReference type="Proteomes" id="UP000271374">
    <property type="component" value="Unassembled WGS sequence"/>
</dbReference>
<name>A0A3S0I3F8_9BACI</name>
<evidence type="ECO:0000313" key="1">
    <source>
        <dbReference type="EMBL" id="RTR26560.1"/>
    </source>
</evidence>
<protein>
    <submittedName>
        <fullName evidence="1">DUF2187 domain-containing protein</fullName>
    </submittedName>
</protein>
<comment type="caution">
    <text evidence="1">The sequence shown here is derived from an EMBL/GenBank/DDBJ whole genome shotgun (WGS) entry which is preliminary data.</text>
</comment>
<accession>A0A3S0I3F8</accession>
<reference evidence="1 2" key="1">
    <citation type="submission" date="2018-12" db="EMBL/GenBank/DDBJ databases">
        <title>Bacillus yapensis draft genome sequence.</title>
        <authorList>
            <person name="Yu L."/>
            <person name="Xu X."/>
            <person name="Tang X."/>
        </authorList>
    </citation>
    <scope>NUCLEOTIDE SEQUENCE [LARGE SCALE GENOMIC DNA]</scope>
    <source>
        <strain evidence="1 2">XXST-01</strain>
    </source>
</reference>
<proteinExistence type="predicted"/>
<organism evidence="1 2">
    <name type="scientific">Bacillus yapensis</name>
    <dbReference type="NCBI Taxonomy" id="2492960"/>
    <lineage>
        <taxon>Bacteria</taxon>
        <taxon>Bacillati</taxon>
        <taxon>Bacillota</taxon>
        <taxon>Bacilli</taxon>
        <taxon>Bacillales</taxon>
        <taxon>Bacillaceae</taxon>
        <taxon>Bacillus</taxon>
    </lineage>
</organism>
<gene>
    <name evidence="1" type="ORF">EKG37_21045</name>
</gene>
<dbReference type="InterPro" id="IPR018690">
    <property type="entry name" value="DUF2187"/>
</dbReference>